<comment type="caution">
    <text evidence="2">The sequence shown here is derived from an EMBL/GenBank/DDBJ whole genome shotgun (WGS) entry which is preliminary data.</text>
</comment>
<dbReference type="OrthoDB" id="1490715at2"/>
<accession>A0A2T0RHD7</accession>
<keyword evidence="3" id="KW-1185">Reference proteome</keyword>
<evidence type="ECO:0008006" key="4">
    <source>
        <dbReference type="Google" id="ProtNLM"/>
    </source>
</evidence>
<sequence>MTTLTNFFAAAGLAAITIAAPAFAEQSNAGSLAQAESLTDNTLKAFAYDWYARFDNGASIEALAPNLPDSFEFVYPQATVTSLDAFAPLHQAAQEGTVASAHDIEEIYVHPTFEDDLFEIVTPHTYLIARKDGTFGNIDIVSRMRVRLGLVTDRDPEGALPKIENYVVMFEGAADDDVSEQIAANRIGDISDNDVKSFVHQWFAAADARDADAMIARTSVGALNINLLGTEIASADDLRTYLEANSAAQIWAAHQPHNISIRHTKEGFAVRFIVHFEGEIEGVGPMRLTNVTNWLLIEEDGELRLRDYTLTIL</sequence>
<reference evidence="2 3" key="1">
    <citation type="submission" date="2018-03" db="EMBL/GenBank/DDBJ databases">
        <title>Genomic Encyclopedia of Archaeal and Bacterial Type Strains, Phase II (KMG-II): from individual species to whole genera.</title>
        <authorList>
            <person name="Goeker M."/>
        </authorList>
    </citation>
    <scope>NUCLEOTIDE SEQUENCE [LARGE SCALE GENOMIC DNA]</scope>
    <source>
        <strain evidence="2 3">DSM 29328</strain>
    </source>
</reference>
<gene>
    <name evidence="2" type="ORF">CLV78_113119</name>
</gene>
<feature type="chain" id="PRO_5015618284" description="SnoaL-like protein" evidence="1">
    <location>
        <begin position="25"/>
        <end position="313"/>
    </location>
</feature>
<evidence type="ECO:0000256" key="1">
    <source>
        <dbReference type="SAM" id="SignalP"/>
    </source>
</evidence>
<dbReference type="SUPFAM" id="SSF54427">
    <property type="entry name" value="NTF2-like"/>
    <property type="match status" value="1"/>
</dbReference>
<dbReference type="Proteomes" id="UP000239480">
    <property type="component" value="Unassembled WGS sequence"/>
</dbReference>
<name>A0A2T0RHD7_9RHOB</name>
<proteinExistence type="predicted"/>
<evidence type="ECO:0000313" key="2">
    <source>
        <dbReference type="EMBL" id="PRY20520.1"/>
    </source>
</evidence>
<dbReference type="InterPro" id="IPR032710">
    <property type="entry name" value="NTF2-like_dom_sf"/>
</dbReference>
<keyword evidence="1" id="KW-0732">Signal</keyword>
<dbReference type="RefSeq" id="WP_106207834.1">
    <property type="nucleotide sequence ID" value="NZ_PVTD01000013.1"/>
</dbReference>
<organism evidence="2 3">
    <name type="scientific">Aliiruegeria haliotis</name>
    <dbReference type="NCBI Taxonomy" id="1280846"/>
    <lineage>
        <taxon>Bacteria</taxon>
        <taxon>Pseudomonadati</taxon>
        <taxon>Pseudomonadota</taxon>
        <taxon>Alphaproteobacteria</taxon>
        <taxon>Rhodobacterales</taxon>
        <taxon>Roseobacteraceae</taxon>
        <taxon>Aliiruegeria</taxon>
    </lineage>
</organism>
<protein>
    <recommendedName>
        <fullName evidence="4">SnoaL-like protein</fullName>
    </recommendedName>
</protein>
<evidence type="ECO:0000313" key="3">
    <source>
        <dbReference type="Proteomes" id="UP000239480"/>
    </source>
</evidence>
<dbReference type="EMBL" id="PVTD01000013">
    <property type="protein sequence ID" value="PRY20520.1"/>
    <property type="molecule type" value="Genomic_DNA"/>
</dbReference>
<dbReference type="AlphaFoldDB" id="A0A2T0RHD7"/>
<feature type="signal peptide" evidence="1">
    <location>
        <begin position="1"/>
        <end position="24"/>
    </location>
</feature>